<organism evidence="1 2">
    <name type="scientific">Bauhinia variegata</name>
    <name type="common">Purple orchid tree</name>
    <name type="synonym">Phanera variegata</name>
    <dbReference type="NCBI Taxonomy" id="167791"/>
    <lineage>
        <taxon>Eukaryota</taxon>
        <taxon>Viridiplantae</taxon>
        <taxon>Streptophyta</taxon>
        <taxon>Embryophyta</taxon>
        <taxon>Tracheophyta</taxon>
        <taxon>Spermatophyta</taxon>
        <taxon>Magnoliopsida</taxon>
        <taxon>eudicotyledons</taxon>
        <taxon>Gunneridae</taxon>
        <taxon>Pentapetalae</taxon>
        <taxon>rosids</taxon>
        <taxon>fabids</taxon>
        <taxon>Fabales</taxon>
        <taxon>Fabaceae</taxon>
        <taxon>Cercidoideae</taxon>
        <taxon>Cercideae</taxon>
        <taxon>Bauhiniinae</taxon>
        <taxon>Bauhinia</taxon>
    </lineage>
</organism>
<keyword evidence="2" id="KW-1185">Reference proteome</keyword>
<sequence length="175" mass="19564">MEDRITGASAPILFSHPNRLESSPFLFIEDAFLSNLKTLRPEQCIAAAYGNILPNEFLNVPPWGTVNTHLSYLSLHRGTVPVQRAFIGNFFSLDDVKETGVSLGFTIHEQDAGSIIASEVFQVDDQIKAPNAWKFFVEVDSFIIQPFQRQISFQGCKGSQGSVGLNYVILKQKWK</sequence>
<reference evidence="1 2" key="1">
    <citation type="journal article" date="2022" name="DNA Res.">
        <title>Chromosomal-level genome assembly of the orchid tree Bauhinia variegata (Leguminosae; Cercidoideae) supports the allotetraploid origin hypothesis of Bauhinia.</title>
        <authorList>
            <person name="Zhong Y."/>
            <person name="Chen Y."/>
            <person name="Zheng D."/>
            <person name="Pang J."/>
            <person name="Liu Y."/>
            <person name="Luo S."/>
            <person name="Meng S."/>
            <person name="Qian L."/>
            <person name="Wei D."/>
            <person name="Dai S."/>
            <person name="Zhou R."/>
        </authorList>
    </citation>
    <scope>NUCLEOTIDE SEQUENCE [LARGE SCALE GENOMIC DNA]</scope>
    <source>
        <strain evidence="1">BV-YZ2020</strain>
    </source>
</reference>
<gene>
    <name evidence="1" type="ORF">L6164_017380</name>
</gene>
<dbReference type="EMBL" id="CM039432">
    <property type="protein sequence ID" value="KAI4332475.1"/>
    <property type="molecule type" value="Genomic_DNA"/>
</dbReference>
<accession>A0ACB9N8H1</accession>
<dbReference type="Proteomes" id="UP000828941">
    <property type="component" value="Chromosome 7"/>
</dbReference>
<comment type="caution">
    <text evidence="1">The sequence shown here is derived from an EMBL/GenBank/DDBJ whole genome shotgun (WGS) entry which is preliminary data.</text>
</comment>
<evidence type="ECO:0000313" key="2">
    <source>
        <dbReference type="Proteomes" id="UP000828941"/>
    </source>
</evidence>
<protein>
    <submittedName>
        <fullName evidence="1">Uncharacterized protein</fullName>
    </submittedName>
</protein>
<name>A0ACB9N8H1_BAUVA</name>
<proteinExistence type="predicted"/>
<evidence type="ECO:0000313" key="1">
    <source>
        <dbReference type="EMBL" id="KAI4332475.1"/>
    </source>
</evidence>